<dbReference type="Proteomes" id="UP000054485">
    <property type="component" value="Unassembled WGS sequence"/>
</dbReference>
<dbReference type="STRING" id="930992.A0A0C9ZEF6"/>
<protein>
    <submittedName>
        <fullName evidence="1">Uncharacterized protein</fullName>
    </submittedName>
</protein>
<sequence>QKPEMEWKPLKTICREAAEEWREKGISVTVSADTVRRRLTGGRSHTKFNVKKNMWFAPEEVMKVVEYCLALAKRGFPLNHKQLKFHVDSLLQAWLGDKFPEGGRHSVDLGHYWSTSLDTARGCAVNPNTNMQWYKLLGDTL</sequence>
<organism evidence="1 2">
    <name type="scientific">Suillus luteus UH-Slu-Lm8-n1</name>
    <dbReference type="NCBI Taxonomy" id="930992"/>
    <lineage>
        <taxon>Eukaryota</taxon>
        <taxon>Fungi</taxon>
        <taxon>Dikarya</taxon>
        <taxon>Basidiomycota</taxon>
        <taxon>Agaricomycotina</taxon>
        <taxon>Agaricomycetes</taxon>
        <taxon>Agaricomycetidae</taxon>
        <taxon>Boletales</taxon>
        <taxon>Suillineae</taxon>
        <taxon>Suillaceae</taxon>
        <taxon>Suillus</taxon>
    </lineage>
</organism>
<proteinExistence type="predicted"/>
<evidence type="ECO:0000313" key="1">
    <source>
        <dbReference type="EMBL" id="KIK35855.1"/>
    </source>
</evidence>
<reference evidence="2" key="2">
    <citation type="submission" date="2015-01" db="EMBL/GenBank/DDBJ databases">
        <title>Evolutionary Origins and Diversification of the Mycorrhizal Mutualists.</title>
        <authorList>
            <consortium name="DOE Joint Genome Institute"/>
            <consortium name="Mycorrhizal Genomics Consortium"/>
            <person name="Kohler A."/>
            <person name="Kuo A."/>
            <person name="Nagy L.G."/>
            <person name="Floudas D."/>
            <person name="Copeland A."/>
            <person name="Barry K.W."/>
            <person name="Cichocki N."/>
            <person name="Veneault-Fourrey C."/>
            <person name="LaButti K."/>
            <person name="Lindquist E.A."/>
            <person name="Lipzen A."/>
            <person name="Lundell T."/>
            <person name="Morin E."/>
            <person name="Murat C."/>
            <person name="Riley R."/>
            <person name="Ohm R."/>
            <person name="Sun H."/>
            <person name="Tunlid A."/>
            <person name="Henrissat B."/>
            <person name="Grigoriev I.V."/>
            <person name="Hibbett D.S."/>
            <person name="Martin F."/>
        </authorList>
    </citation>
    <scope>NUCLEOTIDE SEQUENCE [LARGE SCALE GENOMIC DNA]</scope>
    <source>
        <strain evidence="2">UH-Slu-Lm8-n1</strain>
    </source>
</reference>
<dbReference type="HOGENOM" id="CLU_076148_1_0_1"/>
<feature type="non-terminal residue" evidence="1">
    <location>
        <position position="1"/>
    </location>
</feature>
<gene>
    <name evidence="1" type="ORF">CY34DRAFT_36751</name>
</gene>
<feature type="non-terminal residue" evidence="1">
    <location>
        <position position="141"/>
    </location>
</feature>
<accession>A0A0C9ZEF6</accession>
<dbReference type="InParanoid" id="A0A0C9ZEF6"/>
<dbReference type="OrthoDB" id="2668963at2759"/>
<dbReference type="EMBL" id="KN835583">
    <property type="protein sequence ID" value="KIK35855.1"/>
    <property type="molecule type" value="Genomic_DNA"/>
</dbReference>
<reference evidence="1 2" key="1">
    <citation type="submission" date="2014-04" db="EMBL/GenBank/DDBJ databases">
        <authorList>
            <consortium name="DOE Joint Genome Institute"/>
            <person name="Kuo A."/>
            <person name="Ruytinx J."/>
            <person name="Rineau F."/>
            <person name="Colpaert J."/>
            <person name="Kohler A."/>
            <person name="Nagy L.G."/>
            <person name="Floudas D."/>
            <person name="Copeland A."/>
            <person name="Barry K.W."/>
            <person name="Cichocki N."/>
            <person name="Veneault-Fourrey C."/>
            <person name="LaButti K."/>
            <person name="Lindquist E.A."/>
            <person name="Lipzen A."/>
            <person name="Lundell T."/>
            <person name="Morin E."/>
            <person name="Murat C."/>
            <person name="Sun H."/>
            <person name="Tunlid A."/>
            <person name="Henrissat B."/>
            <person name="Grigoriev I.V."/>
            <person name="Hibbett D.S."/>
            <person name="Martin F."/>
            <person name="Nordberg H.P."/>
            <person name="Cantor M.N."/>
            <person name="Hua S.X."/>
        </authorList>
    </citation>
    <scope>NUCLEOTIDE SEQUENCE [LARGE SCALE GENOMIC DNA]</scope>
    <source>
        <strain evidence="1 2">UH-Slu-Lm8-n1</strain>
    </source>
</reference>
<evidence type="ECO:0000313" key="2">
    <source>
        <dbReference type="Proteomes" id="UP000054485"/>
    </source>
</evidence>
<dbReference type="AlphaFoldDB" id="A0A0C9ZEF6"/>
<keyword evidence="2" id="KW-1185">Reference proteome</keyword>
<name>A0A0C9ZEF6_9AGAM</name>